<reference evidence="11 13" key="2">
    <citation type="submission" date="2015-12" db="EMBL/GenBank/DDBJ databases">
        <authorList>
            <person name="Lauer A."/>
            <person name="Humrighouse B."/>
            <person name="Loparev V."/>
            <person name="Shewmaker P.L."/>
            <person name="Whitney A.M."/>
            <person name="McLaughlin R.W."/>
        </authorList>
    </citation>
    <scope>NUCLEOTIDE SEQUENCE [LARGE SCALE GENOMIC DNA]</scope>
    <source>
        <strain evidence="11 13">LMG 23085</strain>
    </source>
</reference>
<comment type="similarity">
    <text evidence="3 9">Belongs to the TenA family.</text>
</comment>
<dbReference type="InterPro" id="IPR050967">
    <property type="entry name" value="Thiamine_Salvage_TenA"/>
</dbReference>
<dbReference type="SUPFAM" id="SSF48613">
    <property type="entry name" value="Heme oxygenase-like"/>
    <property type="match status" value="1"/>
</dbReference>
<evidence type="ECO:0000313" key="12">
    <source>
        <dbReference type="EMBL" id="OJG93210.1"/>
    </source>
</evidence>
<dbReference type="PANTHER" id="PTHR43198:SF2">
    <property type="entry name" value="SI:CH1073-67J19.1-RELATED"/>
    <property type="match status" value="1"/>
</dbReference>
<proteinExistence type="inferred from homology"/>
<dbReference type="GO" id="GO:0009229">
    <property type="term" value="P:thiamine diphosphate biosynthetic process"/>
    <property type="evidence" value="ECO:0007669"/>
    <property type="project" value="UniProtKB-UniPathway"/>
</dbReference>
<evidence type="ECO:0000313" key="13">
    <source>
        <dbReference type="Proteomes" id="UP000065511"/>
    </source>
</evidence>
<dbReference type="EMBL" id="CP013614">
    <property type="protein sequence ID" value="ALS00230.1"/>
    <property type="molecule type" value="Genomic_DNA"/>
</dbReference>
<evidence type="ECO:0000256" key="8">
    <source>
        <dbReference type="ARBA" id="ARBA00048337"/>
    </source>
</evidence>
<evidence type="ECO:0000313" key="14">
    <source>
        <dbReference type="Proteomes" id="UP000183039"/>
    </source>
</evidence>
<dbReference type="RefSeq" id="WP_071876302.1">
    <property type="nucleotide sequence ID" value="NZ_JXLC01000002.1"/>
</dbReference>
<evidence type="ECO:0000256" key="3">
    <source>
        <dbReference type="ARBA" id="ARBA00010264"/>
    </source>
</evidence>
<comment type="function">
    <text evidence="9">Catalyzes an amino-pyrimidine hydrolysis reaction at the C5' of the pyrimidine moiety of thiamine compounds, a reaction that is part of a thiamine salvage pathway.</text>
</comment>
<accession>A0A0S3K7E7</accession>
<dbReference type="Gene3D" id="1.20.910.10">
    <property type="entry name" value="Heme oxygenase-like"/>
    <property type="match status" value="1"/>
</dbReference>
<dbReference type="KEGG" id="ess:ATZ33_02210"/>
<dbReference type="AlphaFoldDB" id="A0A0S3K7E7"/>
<evidence type="ECO:0000256" key="4">
    <source>
        <dbReference type="ARBA" id="ARBA00011881"/>
    </source>
</evidence>
<dbReference type="Pfam" id="PF03070">
    <property type="entry name" value="TENA_THI-4"/>
    <property type="match status" value="1"/>
</dbReference>
<comment type="pathway">
    <text evidence="2 9">Cofactor biosynthesis; thiamine diphosphate biosynthesis.</text>
</comment>
<dbReference type="CDD" id="cd19364">
    <property type="entry name" value="TenA_C_BsTenA-like"/>
    <property type="match status" value="1"/>
</dbReference>
<dbReference type="GO" id="GO:0050334">
    <property type="term" value="F:thiaminase activity"/>
    <property type="evidence" value="ECO:0007669"/>
    <property type="project" value="UniProtKB-EC"/>
</dbReference>
<evidence type="ECO:0000256" key="5">
    <source>
        <dbReference type="ARBA" id="ARBA00012684"/>
    </source>
</evidence>
<dbReference type="Proteomes" id="UP000065511">
    <property type="component" value="Chromosome"/>
</dbReference>
<dbReference type="InterPro" id="IPR027574">
    <property type="entry name" value="Thiaminase_II"/>
</dbReference>
<evidence type="ECO:0000313" key="11">
    <source>
        <dbReference type="EMBL" id="ALS00230.1"/>
    </source>
</evidence>
<comment type="catalytic activity">
    <reaction evidence="1 9">
        <text>4-amino-5-aminomethyl-2-methylpyrimidine + H2O = 4-amino-5-hydroxymethyl-2-methylpyrimidine + NH4(+)</text>
        <dbReference type="Rhea" id="RHEA:31799"/>
        <dbReference type="ChEBI" id="CHEBI:15377"/>
        <dbReference type="ChEBI" id="CHEBI:16892"/>
        <dbReference type="ChEBI" id="CHEBI:28938"/>
        <dbReference type="ChEBI" id="CHEBI:63416"/>
        <dbReference type="EC" id="3.5.99.2"/>
    </reaction>
</comment>
<comment type="catalytic activity">
    <reaction evidence="8 9">
        <text>thiamine + H2O = 5-(2-hydroxyethyl)-4-methylthiazole + 4-amino-5-hydroxymethyl-2-methylpyrimidine + H(+)</text>
        <dbReference type="Rhea" id="RHEA:17509"/>
        <dbReference type="ChEBI" id="CHEBI:15377"/>
        <dbReference type="ChEBI" id="CHEBI:15378"/>
        <dbReference type="ChEBI" id="CHEBI:16892"/>
        <dbReference type="ChEBI" id="CHEBI:17957"/>
        <dbReference type="ChEBI" id="CHEBI:18385"/>
        <dbReference type="EC" id="3.5.99.2"/>
    </reaction>
</comment>
<gene>
    <name evidence="11" type="ORF">ATZ33_02210</name>
    <name evidence="12" type="ORF">RV15_GL001242</name>
</gene>
<dbReference type="GO" id="GO:0009228">
    <property type="term" value="P:thiamine biosynthetic process"/>
    <property type="evidence" value="ECO:0007669"/>
    <property type="project" value="UniProtKB-KW"/>
</dbReference>
<evidence type="ECO:0000256" key="6">
    <source>
        <dbReference type="ARBA" id="ARBA00013647"/>
    </source>
</evidence>
<keyword evidence="13" id="KW-1185">Reference proteome</keyword>
<dbReference type="OrthoDB" id="34166at2"/>
<dbReference type="NCBIfam" id="TIGR04306">
    <property type="entry name" value="salvage_TenA"/>
    <property type="match status" value="1"/>
</dbReference>
<evidence type="ECO:0000256" key="1">
    <source>
        <dbReference type="ARBA" id="ARBA00001881"/>
    </source>
</evidence>
<dbReference type="Proteomes" id="UP000183039">
    <property type="component" value="Unassembled WGS sequence"/>
</dbReference>
<reference evidence="12 14" key="1">
    <citation type="submission" date="2014-12" db="EMBL/GenBank/DDBJ databases">
        <title>Draft genome sequences of 29 type strains of Enterococci.</title>
        <authorList>
            <person name="Zhong Z."/>
            <person name="Sun Z."/>
            <person name="Liu W."/>
            <person name="Zhang W."/>
            <person name="Zhang H."/>
        </authorList>
    </citation>
    <scope>NUCLEOTIDE SEQUENCE [LARGE SCALE GENOMIC DNA]</scope>
    <source>
        <strain evidence="12 14">DSM 22801</strain>
    </source>
</reference>
<evidence type="ECO:0000259" key="10">
    <source>
        <dbReference type="Pfam" id="PF03070"/>
    </source>
</evidence>
<name>A0A0S3K7E7_9ENTE</name>
<feature type="domain" description="Thiaminase-2/PQQC" evidence="10">
    <location>
        <begin position="10"/>
        <end position="214"/>
    </location>
</feature>
<comment type="subunit">
    <text evidence="4">Homotetramer.</text>
</comment>
<evidence type="ECO:0000256" key="9">
    <source>
        <dbReference type="RuleBase" id="RU363093"/>
    </source>
</evidence>
<sequence>MTFTEEIRISAEAIWRESKEHPFISELKAGTLKPEIFRFYLLQDRYYLEQFSKIHLRAADLAMDQEVRACFLEGVKSLEAAEISVRNTFFKELDVTEKEISQTPIAPTAYHYTSHMYRELESKSLARTAAALLPCYWLYQEIGEELIESGSPDPLYQRWIETYDSEVYRAAVIRQRKLTDYLAEQVSPDERALMQQAFIISSYEELNFWEMAYTKQQWGLKHDEL</sequence>
<evidence type="ECO:0000256" key="2">
    <source>
        <dbReference type="ARBA" id="ARBA00004948"/>
    </source>
</evidence>
<organism evidence="12 14">
    <name type="scientific">Enterococcus silesiacus</name>
    <dbReference type="NCBI Taxonomy" id="332949"/>
    <lineage>
        <taxon>Bacteria</taxon>
        <taxon>Bacillati</taxon>
        <taxon>Bacillota</taxon>
        <taxon>Bacilli</taxon>
        <taxon>Lactobacillales</taxon>
        <taxon>Enterococcaceae</taxon>
        <taxon>Enterococcus</taxon>
    </lineage>
</organism>
<dbReference type="PANTHER" id="PTHR43198">
    <property type="entry name" value="BIFUNCTIONAL TH2 PROTEIN"/>
    <property type="match status" value="1"/>
</dbReference>
<keyword evidence="9" id="KW-0378">Hydrolase</keyword>
<dbReference type="GO" id="GO:0005829">
    <property type="term" value="C:cytosol"/>
    <property type="evidence" value="ECO:0007669"/>
    <property type="project" value="TreeGrafter"/>
</dbReference>
<keyword evidence="7 9" id="KW-0784">Thiamine biosynthesis</keyword>
<protein>
    <recommendedName>
        <fullName evidence="6 9">Aminopyrimidine aminohydrolase</fullName>
        <ecNumber evidence="5 9">3.5.99.2</ecNumber>
    </recommendedName>
</protein>
<dbReference type="EMBL" id="JXLC01000002">
    <property type="protein sequence ID" value="OJG93210.1"/>
    <property type="molecule type" value="Genomic_DNA"/>
</dbReference>
<dbReference type="InterPro" id="IPR016084">
    <property type="entry name" value="Haem_Oase-like_multi-hlx"/>
</dbReference>
<dbReference type="InterPro" id="IPR004305">
    <property type="entry name" value="Thiaminase-2/PQQC"/>
</dbReference>
<dbReference type="EC" id="3.5.99.2" evidence="5 9"/>
<evidence type="ECO:0000256" key="7">
    <source>
        <dbReference type="ARBA" id="ARBA00022977"/>
    </source>
</evidence>